<dbReference type="AlphaFoldDB" id="A0A183JDW9"/>
<sequence length="32" mass="3724">MYKPSTVVNKLNLNVTIKYVDLGHVIKHKQRS</sequence>
<organism evidence="1">
    <name type="scientific">Schistosoma curassoni</name>
    <dbReference type="NCBI Taxonomy" id="6186"/>
    <lineage>
        <taxon>Eukaryota</taxon>
        <taxon>Metazoa</taxon>
        <taxon>Spiralia</taxon>
        <taxon>Lophotrochozoa</taxon>
        <taxon>Platyhelminthes</taxon>
        <taxon>Trematoda</taxon>
        <taxon>Digenea</taxon>
        <taxon>Strigeidida</taxon>
        <taxon>Schistosomatoidea</taxon>
        <taxon>Schistosomatidae</taxon>
        <taxon>Schistosoma</taxon>
    </lineage>
</organism>
<name>A0A183JDW9_9TREM</name>
<protein>
    <submittedName>
        <fullName evidence="1">Transposase</fullName>
    </submittedName>
</protein>
<proteinExistence type="predicted"/>
<dbReference type="WBParaSite" id="SCUD_0000088101-mRNA-1">
    <property type="protein sequence ID" value="SCUD_0000088101-mRNA-1"/>
    <property type="gene ID" value="SCUD_0000088101"/>
</dbReference>
<evidence type="ECO:0000313" key="1">
    <source>
        <dbReference type="WBParaSite" id="SCUD_0000088101-mRNA-1"/>
    </source>
</evidence>
<reference evidence="1" key="1">
    <citation type="submission" date="2016-06" db="UniProtKB">
        <authorList>
            <consortium name="WormBaseParasite"/>
        </authorList>
    </citation>
    <scope>IDENTIFICATION</scope>
</reference>
<accession>A0A183JDW9</accession>